<proteinExistence type="predicted"/>
<accession>A0ABV0RNI3</accession>
<evidence type="ECO:0000313" key="3">
    <source>
        <dbReference type="EMBL" id="MEQ2209754.1"/>
    </source>
</evidence>
<dbReference type="InterPro" id="IPR035979">
    <property type="entry name" value="RBD_domain_sf"/>
</dbReference>
<dbReference type="InterPro" id="IPR000504">
    <property type="entry name" value="RRM_dom"/>
</dbReference>
<evidence type="ECO:0000259" key="2">
    <source>
        <dbReference type="PROSITE" id="PS50102"/>
    </source>
</evidence>
<dbReference type="Gene3D" id="3.30.70.330">
    <property type="match status" value="1"/>
</dbReference>
<keyword evidence="1" id="KW-0694">RNA-binding</keyword>
<evidence type="ECO:0000313" key="4">
    <source>
        <dbReference type="Proteomes" id="UP001434883"/>
    </source>
</evidence>
<dbReference type="InterPro" id="IPR012677">
    <property type="entry name" value="Nucleotide-bd_a/b_plait_sf"/>
</dbReference>
<sequence length="167" mass="18837">MNLNVSQVYEPRARPKLSYSWSVSKPSEALSNHALQNYIYRGSQVLQCLCSHHINGLVDHDNPVYSPGLTLAPLPLVFLPFFSRFWVYGDVQRVKILYNKKDSALIQLSDGNQAQLAMSHLNGQKVFGKVMRVTLSKHQTVALPREGLDDQLLTKGKMVSVPWKKTS</sequence>
<dbReference type="PANTHER" id="PTHR15592">
    <property type="entry name" value="MATRIN 3/NUCLEAR PROTEIN 220-RELATED"/>
    <property type="match status" value="1"/>
</dbReference>
<dbReference type="Proteomes" id="UP001434883">
    <property type="component" value="Unassembled WGS sequence"/>
</dbReference>
<dbReference type="PROSITE" id="PS50102">
    <property type="entry name" value="RRM"/>
    <property type="match status" value="1"/>
</dbReference>
<dbReference type="Pfam" id="PF13893">
    <property type="entry name" value="RRM_5"/>
    <property type="match status" value="1"/>
</dbReference>
<dbReference type="EMBL" id="JAHRIN010051777">
    <property type="protein sequence ID" value="MEQ2209754.1"/>
    <property type="molecule type" value="Genomic_DNA"/>
</dbReference>
<feature type="domain" description="RRM" evidence="2">
    <location>
        <begin position="62"/>
        <end position="138"/>
    </location>
</feature>
<gene>
    <name evidence="3" type="ORF">XENOCAPTIV_003538</name>
</gene>
<keyword evidence="4" id="KW-1185">Reference proteome</keyword>
<evidence type="ECO:0000256" key="1">
    <source>
        <dbReference type="PROSITE-ProRule" id="PRU00176"/>
    </source>
</evidence>
<comment type="caution">
    <text evidence="3">The sequence shown here is derived from an EMBL/GenBank/DDBJ whole genome shotgun (WGS) entry which is preliminary data.</text>
</comment>
<reference evidence="3 4" key="1">
    <citation type="submission" date="2021-06" db="EMBL/GenBank/DDBJ databases">
        <authorList>
            <person name="Palmer J.M."/>
        </authorList>
    </citation>
    <scope>NUCLEOTIDE SEQUENCE [LARGE SCALE GENOMIC DNA]</scope>
    <source>
        <strain evidence="3 4">XC_2019</strain>
        <tissue evidence="3">Muscle</tissue>
    </source>
</reference>
<dbReference type="SUPFAM" id="SSF54928">
    <property type="entry name" value="RNA-binding domain, RBD"/>
    <property type="match status" value="1"/>
</dbReference>
<protein>
    <recommendedName>
        <fullName evidence="2">RRM domain-containing protein</fullName>
    </recommendedName>
</protein>
<name>A0ABV0RNI3_9TELE</name>
<organism evidence="3 4">
    <name type="scientific">Xenoophorus captivus</name>
    <dbReference type="NCBI Taxonomy" id="1517983"/>
    <lineage>
        <taxon>Eukaryota</taxon>
        <taxon>Metazoa</taxon>
        <taxon>Chordata</taxon>
        <taxon>Craniata</taxon>
        <taxon>Vertebrata</taxon>
        <taxon>Euteleostomi</taxon>
        <taxon>Actinopterygii</taxon>
        <taxon>Neopterygii</taxon>
        <taxon>Teleostei</taxon>
        <taxon>Neoteleostei</taxon>
        <taxon>Acanthomorphata</taxon>
        <taxon>Ovalentaria</taxon>
        <taxon>Atherinomorphae</taxon>
        <taxon>Cyprinodontiformes</taxon>
        <taxon>Goodeidae</taxon>
        <taxon>Xenoophorus</taxon>
    </lineage>
</organism>